<accession>A0A1M2VS93</accession>
<organism evidence="3 4">
    <name type="scientific">Trametes pubescens</name>
    <name type="common">White-rot fungus</name>
    <dbReference type="NCBI Taxonomy" id="154538"/>
    <lineage>
        <taxon>Eukaryota</taxon>
        <taxon>Fungi</taxon>
        <taxon>Dikarya</taxon>
        <taxon>Basidiomycota</taxon>
        <taxon>Agaricomycotina</taxon>
        <taxon>Agaricomycetes</taxon>
        <taxon>Polyporales</taxon>
        <taxon>Polyporaceae</taxon>
        <taxon>Trametes</taxon>
    </lineage>
</organism>
<dbReference type="AlphaFoldDB" id="A0A1M2VS93"/>
<dbReference type="STRING" id="154538.A0A1M2VS93"/>
<dbReference type="OrthoDB" id="3233661at2759"/>
<keyword evidence="2" id="KW-1133">Transmembrane helix</keyword>
<reference evidence="3 4" key="1">
    <citation type="submission" date="2016-10" db="EMBL/GenBank/DDBJ databases">
        <title>Genome sequence of the basidiomycete white-rot fungus Trametes pubescens.</title>
        <authorList>
            <person name="Makela M.R."/>
            <person name="Granchi Z."/>
            <person name="Peng M."/>
            <person name="De Vries R.P."/>
            <person name="Grigoriev I."/>
            <person name="Riley R."/>
            <person name="Hilden K."/>
        </authorList>
    </citation>
    <scope>NUCLEOTIDE SEQUENCE [LARGE SCALE GENOMIC DNA]</scope>
    <source>
        <strain evidence="3 4">FBCC735</strain>
    </source>
</reference>
<keyword evidence="4" id="KW-1185">Reference proteome</keyword>
<dbReference type="Proteomes" id="UP000184267">
    <property type="component" value="Unassembled WGS sequence"/>
</dbReference>
<evidence type="ECO:0000313" key="3">
    <source>
        <dbReference type="EMBL" id="OJT10446.1"/>
    </source>
</evidence>
<proteinExistence type="predicted"/>
<sequence length="153" mass="17035">MILLDGLDKHEAPLADKNQAGPSLPPVARAHTPTPSLPDYEASQAQLKPTVLSYPEIQEKRTRRRNYRRYALYALVVYFVISVAIGVPFLVIVSIVPLSGSVMEPHLPEETQEEDVYENQCTISSTMVSKRQSAASNHNIRRCPLASICCQVM</sequence>
<feature type="transmembrane region" description="Helical" evidence="2">
    <location>
        <begin position="70"/>
        <end position="96"/>
    </location>
</feature>
<evidence type="ECO:0000256" key="2">
    <source>
        <dbReference type="SAM" id="Phobius"/>
    </source>
</evidence>
<dbReference type="EMBL" id="MNAD01000776">
    <property type="protein sequence ID" value="OJT10446.1"/>
    <property type="molecule type" value="Genomic_DNA"/>
</dbReference>
<evidence type="ECO:0000313" key="4">
    <source>
        <dbReference type="Proteomes" id="UP000184267"/>
    </source>
</evidence>
<keyword evidence="2" id="KW-0812">Transmembrane</keyword>
<comment type="caution">
    <text evidence="3">The sequence shown here is derived from an EMBL/GenBank/DDBJ whole genome shotgun (WGS) entry which is preliminary data.</text>
</comment>
<evidence type="ECO:0000256" key="1">
    <source>
        <dbReference type="SAM" id="MobiDB-lite"/>
    </source>
</evidence>
<gene>
    <name evidence="3" type="ORF">TRAPUB_13045</name>
</gene>
<keyword evidence="2" id="KW-0472">Membrane</keyword>
<protein>
    <submittedName>
        <fullName evidence="3">Uncharacterized protein</fullName>
    </submittedName>
</protein>
<name>A0A1M2VS93_TRAPU</name>
<feature type="region of interest" description="Disordered" evidence="1">
    <location>
        <begin position="13"/>
        <end position="39"/>
    </location>
</feature>